<dbReference type="OrthoDB" id="5430717at2759"/>
<feature type="compositionally biased region" description="Basic and acidic residues" evidence="2">
    <location>
        <begin position="23"/>
        <end position="47"/>
    </location>
</feature>
<sequence>MPEKKGWFPRKRRENTPFASLQRVDKDAVELSSRHRRPLTLDKDKSTLRQVISASRPGTPGRDLHPPPTEHEIDEDRASETSSRRKSDTKPKLHRYWSNLTGLSPDKPPVIVSEPWSEDFPLFPPPFVDPLEVVQSVRSHINRIPTESIPLQHTSGLLRVFEDYRKVREAKERLDALIKDLVEDYKKAEETWNETEDRYQAEIRRLELIIARGASGMSVLMKARQGSIIDKRQSNKKRMRKDPAMTAFELLTRDQLDVEILQRSQRVNLRRPSSPSESMAVLSQHFSSSNATANLSVGTPPIHGQDITLSRKVKSELDLAKMAALNASNSTIHSAFSEFSSTGDPLPDEIDVPSTTIQDAIIDSEAFVALRELGVLVARRKGINSDRFVIKLMTLLNDNEEDEPEKKSSLQDSTPTVVEEDALEVGGTGGGVSSQHSPRLRRYQSQPHLTSDRDRRRHFSFEPGEDELRILNQKLNVLHEAEEDTLTSSRGDWSPKYSKFSSDSSFEASPTGSMTTRYRKSSMIPSPVHESTIATPRREASISSLQTVVANSNGDEVRRQNSRSSVLTAFRKNSQGTLVPQSSSSSRSSSINNLSQAESRGRDRASSSRNSMAAVAATRAAERYASMSYIWYDIVIAHYYRSNSLSSSSPARHVHSNAIPPTPPSAKKSRGPTKAISENNAPGNAGVPSRHSISDEK</sequence>
<dbReference type="EMBL" id="ML996110">
    <property type="protein sequence ID" value="KAF2738209.1"/>
    <property type="molecule type" value="Genomic_DNA"/>
</dbReference>
<feature type="compositionally biased region" description="Basic and acidic residues" evidence="2">
    <location>
        <begin position="62"/>
        <end position="91"/>
    </location>
</feature>
<evidence type="ECO:0000313" key="4">
    <source>
        <dbReference type="Proteomes" id="UP000799444"/>
    </source>
</evidence>
<feature type="region of interest" description="Disordered" evidence="2">
    <location>
        <begin position="570"/>
        <end position="611"/>
    </location>
</feature>
<keyword evidence="4" id="KW-1185">Reference proteome</keyword>
<protein>
    <submittedName>
        <fullName evidence="3">Uncharacterized protein</fullName>
    </submittedName>
</protein>
<keyword evidence="1" id="KW-0175">Coiled coil</keyword>
<evidence type="ECO:0000256" key="2">
    <source>
        <dbReference type="SAM" id="MobiDB-lite"/>
    </source>
</evidence>
<comment type="caution">
    <text evidence="3">The sequence shown here is derived from an EMBL/GenBank/DDBJ whole genome shotgun (WGS) entry which is preliminary data.</text>
</comment>
<feature type="compositionally biased region" description="Low complexity" evidence="2">
    <location>
        <begin position="494"/>
        <end position="510"/>
    </location>
</feature>
<dbReference type="Proteomes" id="UP000799444">
    <property type="component" value="Unassembled WGS sequence"/>
</dbReference>
<name>A0A9P4V4Y1_9PLEO</name>
<evidence type="ECO:0000313" key="3">
    <source>
        <dbReference type="EMBL" id="KAF2738209.1"/>
    </source>
</evidence>
<dbReference type="AlphaFoldDB" id="A0A9P4V4Y1"/>
<feature type="compositionally biased region" description="Polar residues" evidence="2">
    <location>
        <begin position="570"/>
        <end position="581"/>
    </location>
</feature>
<feature type="region of interest" description="Disordered" evidence="2">
    <location>
        <begin position="423"/>
        <end position="457"/>
    </location>
</feature>
<feature type="region of interest" description="Disordered" evidence="2">
    <location>
        <begin position="645"/>
        <end position="697"/>
    </location>
</feature>
<evidence type="ECO:0000256" key="1">
    <source>
        <dbReference type="SAM" id="Coils"/>
    </source>
</evidence>
<reference evidence="3" key="1">
    <citation type="journal article" date="2020" name="Stud. Mycol.">
        <title>101 Dothideomycetes genomes: a test case for predicting lifestyles and emergence of pathogens.</title>
        <authorList>
            <person name="Haridas S."/>
            <person name="Albert R."/>
            <person name="Binder M."/>
            <person name="Bloem J."/>
            <person name="Labutti K."/>
            <person name="Salamov A."/>
            <person name="Andreopoulos B."/>
            <person name="Baker S."/>
            <person name="Barry K."/>
            <person name="Bills G."/>
            <person name="Bluhm B."/>
            <person name="Cannon C."/>
            <person name="Castanera R."/>
            <person name="Culley D."/>
            <person name="Daum C."/>
            <person name="Ezra D."/>
            <person name="Gonzalez J."/>
            <person name="Henrissat B."/>
            <person name="Kuo A."/>
            <person name="Liang C."/>
            <person name="Lipzen A."/>
            <person name="Lutzoni F."/>
            <person name="Magnuson J."/>
            <person name="Mondo S."/>
            <person name="Nolan M."/>
            <person name="Ohm R."/>
            <person name="Pangilinan J."/>
            <person name="Park H.-J."/>
            <person name="Ramirez L."/>
            <person name="Alfaro M."/>
            <person name="Sun H."/>
            <person name="Tritt A."/>
            <person name="Yoshinaga Y."/>
            <person name="Zwiers L.-H."/>
            <person name="Turgeon B."/>
            <person name="Goodwin S."/>
            <person name="Spatafora J."/>
            <person name="Crous P."/>
            <person name="Grigoriev I."/>
        </authorList>
    </citation>
    <scope>NUCLEOTIDE SEQUENCE</scope>
    <source>
        <strain evidence="3">CBS 125425</strain>
    </source>
</reference>
<feature type="region of interest" description="Disordered" evidence="2">
    <location>
        <begin position="482"/>
        <end position="539"/>
    </location>
</feature>
<organism evidence="3 4">
    <name type="scientific">Polyplosphaeria fusca</name>
    <dbReference type="NCBI Taxonomy" id="682080"/>
    <lineage>
        <taxon>Eukaryota</taxon>
        <taxon>Fungi</taxon>
        <taxon>Dikarya</taxon>
        <taxon>Ascomycota</taxon>
        <taxon>Pezizomycotina</taxon>
        <taxon>Dothideomycetes</taxon>
        <taxon>Pleosporomycetidae</taxon>
        <taxon>Pleosporales</taxon>
        <taxon>Tetraplosphaeriaceae</taxon>
        <taxon>Polyplosphaeria</taxon>
    </lineage>
</organism>
<proteinExistence type="predicted"/>
<feature type="coiled-coil region" evidence="1">
    <location>
        <begin position="164"/>
        <end position="198"/>
    </location>
</feature>
<feature type="compositionally biased region" description="Polar residues" evidence="2">
    <location>
        <begin position="433"/>
        <end position="449"/>
    </location>
</feature>
<feature type="region of interest" description="Disordered" evidence="2">
    <location>
        <begin position="1"/>
        <end position="93"/>
    </location>
</feature>
<gene>
    <name evidence="3" type="ORF">EJ04DRAFT_429414</name>
</gene>
<accession>A0A9P4V4Y1</accession>